<gene>
    <name evidence="2" type="ORF">HHA01_17130</name>
</gene>
<feature type="compositionally biased region" description="Basic and acidic residues" evidence="1">
    <location>
        <begin position="41"/>
        <end position="53"/>
    </location>
</feature>
<sequence>MRLRIPAGGMLAELRPGKIRSRIGQCLLILAQRKIHGNLSQDDRKPGDDRMGDARAGTARQRAVDALAPSETHAPGMQLHLP</sequence>
<comment type="caution">
    <text evidence="2">The sequence shown here is derived from an EMBL/GenBank/DDBJ whole genome shotgun (WGS) entry which is preliminary data.</text>
</comment>
<reference evidence="2 3" key="1">
    <citation type="submission" date="2019-06" db="EMBL/GenBank/DDBJ databases">
        <title>Whole genome shotgun sequence of Halomonas halmophila NBRC 15537.</title>
        <authorList>
            <person name="Hosoyama A."/>
            <person name="Uohara A."/>
            <person name="Ohji S."/>
            <person name="Ichikawa N."/>
        </authorList>
    </citation>
    <scope>NUCLEOTIDE SEQUENCE [LARGE SCALE GENOMIC DNA]</scope>
    <source>
        <strain evidence="2 3">NBRC 15537</strain>
    </source>
</reference>
<evidence type="ECO:0000313" key="2">
    <source>
        <dbReference type="EMBL" id="GED22736.1"/>
    </source>
</evidence>
<evidence type="ECO:0000313" key="3">
    <source>
        <dbReference type="Proteomes" id="UP000319812"/>
    </source>
</evidence>
<name>A0A4Y4F021_9GAMM</name>
<accession>A0A4Y4F021</accession>
<protein>
    <submittedName>
        <fullName evidence="2">Uncharacterized protein</fullName>
    </submittedName>
</protein>
<keyword evidence="3" id="KW-1185">Reference proteome</keyword>
<dbReference type="EMBL" id="BJOC01000022">
    <property type="protein sequence ID" value="GED22736.1"/>
    <property type="molecule type" value="Genomic_DNA"/>
</dbReference>
<organism evidence="2 3">
    <name type="scientific">Halomonas halmophila</name>
    <dbReference type="NCBI Taxonomy" id="252"/>
    <lineage>
        <taxon>Bacteria</taxon>
        <taxon>Pseudomonadati</taxon>
        <taxon>Pseudomonadota</taxon>
        <taxon>Gammaproteobacteria</taxon>
        <taxon>Oceanospirillales</taxon>
        <taxon>Halomonadaceae</taxon>
        <taxon>Halomonas</taxon>
    </lineage>
</organism>
<dbReference type="Proteomes" id="UP000319812">
    <property type="component" value="Unassembled WGS sequence"/>
</dbReference>
<feature type="region of interest" description="Disordered" evidence="1">
    <location>
        <begin position="37"/>
        <end position="82"/>
    </location>
</feature>
<evidence type="ECO:0000256" key="1">
    <source>
        <dbReference type="SAM" id="MobiDB-lite"/>
    </source>
</evidence>
<proteinExistence type="predicted"/>
<dbReference type="AlphaFoldDB" id="A0A4Y4F021"/>